<keyword evidence="1" id="KW-0732">Signal</keyword>
<comment type="caution">
    <text evidence="2">The sequence shown here is derived from an EMBL/GenBank/DDBJ whole genome shotgun (WGS) entry which is preliminary data.</text>
</comment>
<protein>
    <submittedName>
        <fullName evidence="2">Uncharacterized protein</fullName>
    </submittedName>
</protein>
<accession>A0AAW4XV75</accession>
<dbReference type="AlphaFoldDB" id="A0AAW4XV75"/>
<proteinExistence type="predicted"/>
<keyword evidence="3" id="KW-1185">Reference proteome</keyword>
<dbReference type="RefSeq" id="WP_230774270.1">
    <property type="nucleotide sequence ID" value="NZ_JAJNCT010000009.1"/>
</dbReference>
<evidence type="ECO:0000313" key="2">
    <source>
        <dbReference type="EMBL" id="MCD2165548.1"/>
    </source>
</evidence>
<evidence type="ECO:0000313" key="3">
    <source>
        <dbReference type="Proteomes" id="UP001199260"/>
    </source>
</evidence>
<name>A0AAW4XV75_9BURK</name>
<feature type="chain" id="PRO_5044003161" evidence="1">
    <location>
        <begin position="35"/>
        <end position="141"/>
    </location>
</feature>
<reference evidence="2 3" key="1">
    <citation type="submission" date="2021-11" db="EMBL/GenBank/DDBJ databases">
        <title>Genome sequence.</title>
        <authorList>
            <person name="Sun Q."/>
        </authorList>
    </citation>
    <scope>NUCLEOTIDE SEQUENCE [LARGE SCALE GENOMIC DNA]</scope>
    <source>
        <strain evidence="2 3">KCTC 12005</strain>
    </source>
</reference>
<gene>
    <name evidence="2" type="ORF">LPW39_10410</name>
</gene>
<organism evidence="2 3">
    <name type="scientific">Comamonas koreensis</name>
    <dbReference type="NCBI Taxonomy" id="160825"/>
    <lineage>
        <taxon>Bacteria</taxon>
        <taxon>Pseudomonadati</taxon>
        <taxon>Pseudomonadota</taxon>
        <taxon>Betaproteobacteria</taxon>
        <taxon>Burkholderiales</taxon>
        <taxon>Comamonadaceae</taxon>
        <taxon>Comamonas</taxon>
    </lineage>
</organism>
<sequence>MFYSNKMQTGLALHKVVCAMVIGFTSAWSMTAHAQKIPPAKIATSTSGSSVYQSPTTPEAQFVQAAEVIPMPEFIYEPVSEQAKSAAQPGQVIYQRRKLKEQPASSDMTITTTGACPTVPVSKEKAMELALTDELLCVPAQ</sequence>
<evidence type="ECO:0000256" key="1">
    <source>
        <dbReference type="SAM" id="SignalP"/>
    </source>
</evidence>
<dbReference type="EMBL" id="JAJNCT010000009">
    <property type="protein sequence ID" value="MCD2165548.1"/>
    <property type="molecule type" value="Genomic_DNA"/>
</dbReference>
<dbReference type="Proteomes" id="UP001199260">
    <property type="component" value="Unassembled WGS sequence"/>
</dbReference>
<feature type="signal peptide" evidence="1">
    <location>
        <begin position="1"/>
        <end position="34"/>
    </location>
</feature>